<organism evidence="1 2">
    <name type="scientific">Opisthorchis viverrini</name>
    <name type="common">Southeast Asian liver fluke</name>
    <dbReference type="NCBI Taxonomy" id="6198"/>
    <lineage>
        <taxon>Eukaryota</taxon>
        <taxon>Metazoa</taxon>
        <taxon>Spiralia</taxon>
        <taxon>Lophotrochozoa</taxon>
        <taxon>Platyhelminthes</taxon>
        <taxon>Trematoda</taxon>
        <taxon>Digenea</taxon>
        <taxon>Opisthorchiida</taxon>
        <taxon>Opisthorchiata</taxon>
        <taxon>Opisthorchiidae</taxon>
        <taxon>Opisthorchis</taxon>
    </lineage>
</organism>
<dbReference type="RefSeq" id="XP_009175387.1">
    <property type="nucleotide sequence ID" value="XM_009177123.1"/>
</dbReference>
<dbReference type="GeneID" id="20324839"/>
<dbReference type="Proteomes" id="UP000054324">
    <property type="component" value="Unassembled WGS sequence"/>
</dbReference>
<accession>A0A074Z5Q2</accession>
<dbReference type="KEGG" id="ovi:T265_10671"/>
<name>A0A074Z5Q2_OPIVI</name>
<reference evidence="1 2" key="1">
    <citation type="submission" date="2013-11" db="EMBL/GenBank/DDBJ databases">
        <title>Opisthorchis viverrini - life in the bile duct.</title>
        <authorList>
            <person name="Young N.D."/>
            <person name="Nagarajan N."/>
            <person name="Lin S.J."/>
            <person name="Korhonen P.K."/>
            <person name="Jex A.R."/>
            <person name="Hall R.S."/>
            <person name="Safavi-Hemami H."/>
            <person name="Kaewkong W."/>
            <person name="Bertrand D."/>
            <person name="Gao S."/>
            <person name="Seet Q."/>
            <person name="Wongkham S."/>
            <person name="Teh B.T."/>
            <person name="Wongkham C."/>
            <person name="Intapan P.M."/>
            <person name="Maleewong W."/>
            <person name="Yang X."/>
            <person name="Hu M."/>
            <person name="Wang Z."/>
            <person name="Hofmann A."/>
            <person name="Sternberg P.W."/>
            <person name="Tan P."/>
            <person name="Wang J."/>
            <person name="Gasser R.B."/>
        </authorList>
    </citation>
    <scope>NUCLEOTIDE SEQUENCE [LARGE SCALE GENOMIC DNA]</scope>
</reference>
<protein>
    <submittedName>
        <fullName evidence="1">Uncharacterized protein</fullName>
    </submittedName>
</protein>
<dbReference type="AlphaFoldDB" id="A0A074Z5Q2"/>
<evidence type="ECO:0000313" key="2">
    <source>
        <dbReference type="Proteomes" id="UP000054324"/>
    </source>
</evidence>
<dbReference type="CTD" id="20324839"/>
<dbReference type="EMBL" id="KL597014">
    <property type="protein sequence ID" value="KER20862.1"/>
    <property type="molecule type" value="Genomic_DNA"/>
</dbReference>
<evidence type="ECO:0000313" key="1">
    <source>
        <dbReference type="EMBL" id="KER20862.1"/>
    </source>
</evidence>
<keyword evidence="2" id="KW-1185">Reference proteome</keyword>
<gene>
    <name evidence="1" type="ORF">T265_10671</name>
</gene>
<sequence>MRFQCGIPPNNKAMKCVNCFGKNTLLLKGRRPSLPSTDQLQTIGQGSKTLICNLFTKTGHPSSPEHVFLNFPGYSLTPVIHRSNPSKCYKATPQIPQKISLFKRRKAKFQEQHILLACLLISSITVTLLPSDAWRDLWRVVDFLLLARARESIRFCERHTWSPAEFPVCKVSTKLNVLHQAASCFSWYDIPDIGIPVYTQCTTHRKKTQTRDSVGFQEATTHEVSEDSPTARERFVSIWGSSRWRSLRVTVNRMFYLNPKWTDFDKHTHLQINLVFTGDSSEPLDYDVLQEGRNRSCTVQQFSATL</sequence>
<dbReference type="OrthoDB" id="431720at2759"/>
<proteinExistence type="predicted"/>